<evidence type="ECO:0000313" key="2">
    <source>
        <dbReference type="Proteomes" id="UP000670092"/>
    </source>
</evidence>
<gene>
    <name evidence="1" type="ORF">I7I52_00733</name>
</gene>
<dbReference type="VEuPathDB" id="FungiDB:I7I52_00733"/>
<accession>A0A8H8D6S7</accession>
<name>A0A8H8D6S7_AJECA</name>
<evidence type="ECO:0000313" key="1">
    <source>
        <dbReference type="EMBL" id="KAG5302927.1"/>
    </source>
</evidence>
<proteinExistence type="predicted"/>
<dbReference type="AlphaFoldDB" id="A0A8H8D6S7"/>
<reference evidence="1 2" key="1">
    <citation type="submission" date="2021-01" db="EMBL/GenBank/DDBJ databases">
        <title>Chromosome-level genome assembly of a human fungal pathogen reveals clustering of transcriptionally co-regulated genes.</title>
        <authorList>
            <person name="Voorhies M."/>
            <person name="Cohen S."/>
            <person name="Shea T.P."/>
            <person name="Petrus S."/>
            <person name="Munoz J.F."/>
            <person name="Poplawski S."/>
            <person name="Goldman W.E."/>
            <person name="Michael T."/>
            <person name="Cuomo C.A."/>
            <person name="Sil A."/>
            <person name="Beyhan S."/>
        </authorList>
    </citation>
    <scope>NUCLEOTIDE SEQUENCE [LARGE SCALE GENOMIC DNA]</scope>
    <source>
        <strain evidence="1 2">G184AR</strain>
    </source>
</reference>
<sequence length="75" mass="8961">MFCEYVRTQYSVLRWQQSMSYVRDFDPLAEHVTPKLYLKTLLITEDMYEGCPWLVIVPTWSGHTSLTCNRSLWLI</sequence>
<comment type="caution">
    <text evidence="1">The sequence shown here is derived from an EMBL/GenBank/DDBJ whole genome shotgun (WGS) entry which is preliminary data.</text>
</comment>
<dbReference type="EMBL" id="JAEVHI010000001">
    <property type="protein sequence ID" value="KAG5302927.1"/>
    <property type="molecule type" value="Genomic_DNA"/>
</dbReference>
<dbReference type="Proteomes" id="UP000670092">
    <property type="component" value="Unassembled WGS sequence"/>
</dbReference>
<protein>
    <submittedName>
        <fullName evidence="1">Uncharacterized protein</fullName>
    </submittedName>
</protein>
<organism evidence="1 2">
    <name type="scientific">Ajellomyces capsulatus</name>
    <name type="common">Darling's disease fungus</name>
    <name type="synonym">Histoplasma capsulatum</name>
    <dbReference type="NCBI Taxonomy" id="5037"/>
    <lineage>
        <taxon>Eukaryota</taxon>
        <taxon>Fungi</taxon>
        <taxon>Dikarya</taxon>
        <taxon>Ascomycota</taxon>
        <taxon>Pezizomycotina</taxon>
        <taxon>Eurotiomycetes</taxon>
        <taxon>Eurotiomycetidae</taxon>
        <taxon>Onygenales</taxon>
        <taxon>Ajellomycetaceae</taxon>
        <taxon>Histoplasma</taxon>
    </lineage>
</organism>